<protein>
    <submittedName>
        <fullName evidence="2">Uncharacterized protein</fullName>
    </submittedName>
</protein>
<gene>
    <name evidence="2" type="ORF">K340107D12_58770</name>
</gene>
<dbReference type="EMBL" id="BAABZQ010000001">
    <property type="protein sequence ID" value="GAA6503061.1"/>
    <property type="molecule type" value="Genomic_DNA"/>
</dbReference>
<evidence type="ECO:0000313" key="2">
    <source>
        <dbReference type="EMBL" id="GAA6503061.1"/>
    </source>
</evidence>
<sequence>MRVMLVEEEIVAGIWHVSEELAKSNDPENNMKAVALVWCLEALGLDKPEENKRALSAGARNRTQDQNSQIHNNRRKEKMQVYSTIAEAMIRRWVDGNFRTGSVKIYMNGRSAKVVDKNGDSLYLVYDPEQREVNVYDPEEI</sequence>
<accession>A0ABQ0C2N4</accession>
<organism evidence="2 3">
    <name type="scientific">Blautia parvula</name>
    <dbReference type="NCBI Taxonomy" id="2877527"/>
    <lineage>
        <taxon>Bacteria</taxon>
        <taxon>Bacillati</taxon>
        <taxon>Bacillota</taxon>
        <taxon>Clostridia</taxon>
        <taxon>Lachnospirales</taxon>
        <taxon>Lachnospiraceae</taxon>
        <taxon>Blautia</taxon>
    </lineage>
</organism>
<proteinExistence type="predicted"/>
<name>A0ABQ0C2N4_9FIRM</name>
<comment type="caution">
    <text evidence="2">The sequence shown here is derived from an EMBL/GenBank/DDBJ whole genome shotgun (WGS) entry which is preliminary data.</text>
</comment>
<dbReference type="RefSeq" id="WP_103732653.1">
    <property type="nucleotide sequence ID" value="NZ_AP031413.1"/>
</dbReference>
<evidence type="ECO:0000313" key="3">
    <source>
        <dbReference type="Proteomes" id="UP001600941"/>
    </source>
</evidence>
<evidence type="ECO:0000256" key="1">
    <source>
        <dbReference type="SAM" id="MobiDB-lite"/>
    </source>
</evidence>
<feature type="region of interest" description="Disordered" evidence="1">
    <location>
        <begin position="55"/>
        <end position="75"/>
    </location>
</feature>
<keyword evidence="3" id="KW-1185">Reference proteome</keyword>
<dbReference type="Proteomes" id="UP001600941">
    <property type="component" value="Unassembled WGS sequence"/>
</dbReference>
<reference evidence="2 3" key="1">
    <citation type="submission" date="2024-04" db="EMBL/GenBank/DDBJ databases">
        <title>Defined microbial consortia suppress multidrug-resistant proinflammatory Enterobacteriaceae via ecological control.</title>
        <authorList>
            <person name="Furuichi M."/>
            <person name="Kawaguchi T."/>
            <person name="Pust M."/>
            <person name="Yasuma K."/>
            <person name="Plichta D."/>
            <person name="Hasegawa N."/>
            <person name="Ohya T."/>
            <person name="Bhattarai S."/>
            <person name="Sasajima S."/>
            <person name="Aoto Y."/>
            <person name="Tuganbaev T."/>
            <person name="Yaginuma M."/>
            <person name="Ueda M."/>
            <person name="Okahashi N."/>
            <person name="Amafuji K."/>
            <person name="Kiridooshi Y."/>
            <person name="Sugita K."/>
            <person name="Strazar M."/>
            <person name="Skelly A."/>
            <person name="Suda W."/>
            <person name="Hattori M."/>
            <person name="Nakamoto N."/>
            <person name="Caballero S."/>
            <person name="Norman J."/>
            <person name="Olle B."/>
            <person name="Tanoue T."/>
            <person name="Arita M."/>
            <person name="Bucci V."/>
            <person name="Atarashi K."/>
            <person name="Xavier R."/>
            <person name="Honda K."/>
        </authorList>
    </citation>
    <scope>NUCLEOTIDE SEQUENCE [LARGE SCALE GENOMIC DNA]</scope>
    <source>
        <strain evidence="3">k34-0107-D12</strain>
    </source>
</reference>